<dbReference type="InterPro" id="IPR042108">
    <property type="entry name" value="GTPase_HflX_N_sf"/>
</dbReference>
<gene>
    <name evidence="8" type="primary">PLEST002103</name>
    <name evidence="8" type="ORF">PLESTB_001607300</name>
</gene>
<dbReference type="Pfam" id="PF13167">
    <property type="entry name" value="GTP-bdg_N"/>
    <property type="match status" value="1"/>
</dbReference>
<feature type="region of interest" description="Disordered" evidence="5">
    <location>
        <begin position="110"/>
        <end position="152"/>
    </location>
</feature>
<proteinExistence type="predicted"/>
<dbReference type="Pfam" id="PF16360">
    <property type="entry name" value="GTP-bdg_M"/>
    <property type="match status" value="1"/>
</dbReference>
<dbReference type="Pfam" id="PF01926">
    <property type="entry name" value="MMR_HSR1"/>
    <property type="match status" value="1"/>
</dbReference>
<dbReference type="AlphaFoldDB" id="A0A9W6BY30"/>
<feature type="domain" description="Hflx-type G" evidence="7">
    <location>
        <begin position="545"/>
        <end position="677"/>
    </location>
</feature>
<feature type="compositionally biased region" description="Acidic residues" evidence="5">
    <location>
        <begin position="728"/>
        <end position="771"/>
    </location>
</feature>
<sequence>MDAPWVPVAGARHLLAARLLHCTVSSVAVCRGAPRLLSGMGPRVRLRSPDTNGFPGGLSTCSEAAPLESSCGATVANNTRASSPSFVIVHDSGWRSLPPPQFLSAATLRTQPPQTRPKPSLLPASTSAPLLPKPHPGKPSQPQVSRLGDPCQQQPWLPQVARMFAAAAAAPTVHGAPVSSPASITPATPPALMLVHPRYRGVEDREEALRLAESLIGGPCAFLEVGGSKLQPRRQSSSSSSSSSSSRGAVVSGLRSTYFGSGTMVELARRLDALEAMESGSESGSGSGMGSGSGSSGVPKQHRRETWDAAAAGGATVEAAAGDHAAGSRGLVPETDDTPAREGIVGGGSSTSRGDRGGRGGGGSGGGGSEGGATLQGASGSGGGGGGPRAPAFINEVLTPLQERNIEQGLGRPVVDRVGLILRLFAQRAHTREARLQVELASLSYMLPRLVRMRGADGRRGAFGVGLGWGGISSELGPAPQVVSARQRGSTGAGGLGGGGGSGDPELRQQRFRIKQRLATLRAELRAVAASRGVQRQGRRAAGLPTVAIVGYTNVGKTSLAGAMCSRGAGLPPPSDMLFATLDPAVRRMWLPTRGSHVAVSDTVGFIRDLPVGLVAAFRATLEEVVAADMLLHVLDASSPNVVQQRNAVLAVLRQLGVSEHVLTRRTVEVWNKVDLLGHSAHTVHGVGARQPYDGATAAEGRGAFGHGGGGAATEAAHPTPVGLWSQDEAEAEEEHEDEDEEEEEVTEEDAQNADGGEEDVWRDDGDDDDVSCDRALHRSGPVLRPPAASHSNEVSWQEQDGGPRKGTRPGRGPGCANGSGSGDAADDRDGPPPAAPPPRPLRRPARRLFPDIETLRDTHGGSESPQPQPEPQPEPQSHSQAQSQPHRSHPADRHELHVGPLPPPPQPQPSPLQSGLPSEGRRGLHSAADAGPGAGCSHGPAAGPESGAWFAEAAGDSCVEGEGGEGGGDGDGGQEEGGSWAADAGCLAAAADLVRRVHGVGGAPPAAVVLAAVAQGGFGVAEVKAAVDAVLRAAPEEAAAAPARRATDEAALRSGSTATPAVGSLAAAGAAAAGSAEAAEAALAGRWVSEQLWLAECVPWPLPPPQQQQQQQQPEARFAWRHWREAAGADGSNVGSDGGGAVGNFGQGQDDHGGGGAGAGESGEAVPSPSPSALPVSVSTWHERAETGSATGRKSVAREPYVSWDAGQRTPPAGSKATAGAAGVPDGEELEELIRFLRRRRPRGKSDE</sequence>
<dbReference type="Proteomes" id="UP001165080">
    <property type="component" value="Unassembled WGS sequence"/>
</dbReference>
<feature type="compositionally biased region" description="Gly residues" evidence="5">
    <location>
        <begin position="703"/>
        <end position="712"/>
    </location>
</feature>
<reference evidence="8 9" key="1">
    <citation type="journal article" date="2023" name="Commun. Biol.">
        <title>Reorganization of the ancestral sex-determining regions during the evolution of trioecy in Pleodorina starrii.</title>
        <authorList>
            <person name="Takahashi K."/>
            <person name="Suzuki S."/>
            <person name="Kawai-Toyooka H."/>
            <person name="Yamamoto K."/>
            <person name="Hamaji T."/>
            <person name="Ootsuki R."/>
            <person name="Yamaguchi H."/>
            <person name="Kawachi M."/>
            <person name="Higashiyama T."/>
            <person name="Nozaki H."/>
        </authorList>
    </citation>
    <scope>NUCLEOTIDE SEQUENCE [LARGE SCALE GENOMIC DNA]</scope>
    <source>
        <strain evidence="8 9">NIES-4479</strain>
    </source>
</reference>
<feature type="signal peptide" evidence="6">
    <location>
        <begin position="1"/>
        <end position="16"/>
    </location>
</feature>
<feature type="compositionally biased region" description="Low complexity" evidence="5">
    <location>
        <begin position="876"/>
        <end position="886"/>
    </location>
</feature>
<feature type="compositionally biased region" description="Low complexity" evidence="5">
    <location>
        <begin position="1163"/>
        <end position="1180"/>
    </location>
</feature>
<keyword evidence="9" id="KW-1185">Reference proteome</keyword>
<organism evidence="8 9">
    <name type="scientific">Pleodorina starrii</name>
    <dbReference type="NCBI Taxonomy" id="330485"/>
    <lineage>
        <taxon>Eukaryota</taxon>
        <taxon>Viridiplantae</taxon>
        <taxon>Chlorophyta</taxon>
        <taxon>core chlorophytes</taxon>
        <taxon>Chlorophyceae</taxon>
        <taxon>CS clade</taxon>
        <taxon>Chlamydomonadales</taxon>
        <taxon>Volvocaceae</taxon>
        <taxon>Pleodorina</taxon>
    </lineage>
</organism>
<evidence type="ECO:0000256" key="6">
    <source>
        <dbReference type="SAM" id="SignalP"/>
    </source>
</evidence>
<feature type="region of interest" description="Disordered" evidence="5">
    <location>
        <begin position="1129"/>
        <end position="1229"/>
    </location>
</feature>
<dbReference type="GO" id="GO:0005525">
    <property type="term" value="F:GTP binding"/>
    <property type="evidence" value="ECO:0007669"/>
    <property type="project" value="UniProtKB-KW"/>
</dbReference>
<dbReference type="PANTHER" id="PTHR10229">
    <property type="entry name" value="GTP-BINDING PROTEIN HFLX"/>
    <property type="match status" value="1"/>
</dbReference>
<comment type="caution">
    <text evidence="8">The sequence shown here is derived from an EMBL/GenBank/DDBJ whole genome shotgun (WGS) entry which is preliminary data.</text>
</comment>
<keyword evidence="3" id="KW-0460">Magnesium</keyword>
<feature type="compositionally biased region" description="Gly residues" evidence="5">
    <location>
        <begin position="359"/>
        <end position="371"/>
    </location>
</feature>
<feature type="region of interest" description="Disordered" evidence="5">
    <location>
        <begin position="320"/>
        <end position="391"/>
    </location>
</feature>
<evidence type="ECO:0000256" key="3">
    <source>
        <dbReference type="ARBA" id="ARBA00022842"/>
    </source>
</evidence>
<accession>A0A9W6BY30</accession>
<feature type="region of interest" description="Disordered" evidence="5">
    <location>
        <begin position="277"/>
        <end position="308"/>
    </location>
</feature>
<protein>
    <recommendedName>
        <fullName evidence="7">Hflx-type G domain-containing protein</fullName>
    </recommendedName>
</protein>
<evidence type="ECO:0000259" key="7">
    <source>
        <dbReference type="PROSITE" id="PS51705"/>
    </source>
</evidence>
<evidence type="ECO:0000313" key="9">
    <source>
        <dbReference type="Proteomes" id="UP001165080"/>
    </source>
</evidence>
<feature type="compositionally biased region" description="Gly residues" evidence="5">
    <location>
        <begin position="491"/>
        <end position="503"/>
    </location>
</feature>
<dbReference type="GO" id="GO:0005737">
    <property type="term" value="C:cytoplasm"/>
    <property type="evidence" value="ECO:0007669"/>
    <property type="project" value="TreeGrafter"/>
</dbReference>
<evidence type="ECO:0000256" key="4">
    <source>
        <dbReference type="ARBA" id="ARBA00023134"/>
    </source>
</evidence>
<dbReference type="Gene3D" id="3.40.50.11060">
    <property type="entry name" value="GTPase HflX, N-terminal domain"/>
    <property type="match status" value="1"/>
</dbReference>
<feature type="compositionally biased region" description="Gly residues" evidence="5">
    <location>
        <begin position="810"/>
        <end position="822"/>
    </location>
</feature>
<feature type="compositionally biased region" description="Gly residues" evidence="5">
    <location>
        <begin position="379"/>
        <end position="388"/>
    </location>
</feature>
<dbReference type="InterPro" id="IPR006073">
    <property type="entry name" value="GTP-bd"/>
</dbReference>
<evidence type="ECO:0000313" key="8">
    <source>
        <dbReference type="EMBL" id="GLC60392.1"/>
    </source>
</evidence>
<feature type="region of interest" description="Disordered" evidence="5">
    <location>
        <begin position="686"/>
        <end position="980"/>
    </location>
</feature>
<feature type="compositionally biased region" description="Low complexity" evidence="5">
    <location>
        <begin position="236"/>
        <end position="246"/>
    </location>
</feature>
<dbReference type="GO" id="GO:0043022">
    <property type="term" value="F:ribosome binding"/>
    <property type="evidence" value="ECO:0007669"/>
    <property type="project" value="TreeGrafter"/>
</dbReference>
<feature type="region of interest" description="Disordered" evidence="5">
    <location>
        <begin position="485"/>
        <end position="505"/>
    </location>
</feature>
<feature type="chain" id="PRO_5040806433" description="Hflx-type G domain-containing protein" evidence="6">
    <location>
        <begin position="17"/>
        <end position="1249"/>
    </location>
</feature>
<feature type="compositionally biased region" description="Basic and acidic residues" evidence="5">
    <location>
        <begin position="849"/>
        <end position="861"/>
    </location>
</feature>
<feature type="compositionally biased region" description="Low complexity" evidence="5">
    <location>
        <begin position="117"/>
        <end position="130"/>
    </location>
</feature>
<feature type="region of interest" description="Disordered" evidence="5">
    <location>
        <begin position="227"/>
        <end position="248"/>
    </location>
</feature>
<keyword evidence="2" id="KW-0547">Nucleotide-binding</keyword>
<dbReference type="InterPro" id="IPR027417">
    <property type="entry name" value="P-loop_NTPase"/>
</dbReference>
<name>A0A9W6BY30_9CHLO</name>
<evidence type="ECO:0000256" key="2">
    <source>
        <dbReference type="ARBA" id="ARBA00022741"/>
    </source>
</evidence>
<evidence type="ECO:0000256" key="5">
    <source>
        <dbReference type="SAM" id="MobiDB-lite"/>
    </source>
</evidence>
<feature type="compositionally biased region" description="Pro residues" evidence="5">
    <location>
        <begin position="901"/>
        <end position="911"/>
    </location>
</feature>
<dbReference type="InterPro" id="IPR025121">
    <property type="entry name" value="GTPase_HflX_N"/>
</dbReference>
<evidence type="ECO:0000256" key="1">
    <source>
        <dbReference type="ARBA" id="ARBA00022723"/>
    </source>
</evidence>
<feature type="compositionally biased region" description="Gly residues" evidence="5">
    <location>
        <begin position="1137"/>
        <end position="1147"/>
    </location>
</feature>
<keyword evidence="4" id="KW-0342">GTP-binding</keyword>
<dbReference type="InterPro" id="IPR032305">
    <property type="entry name" value="GTP-bd_M"/>
</dbReference>
<dbReference type="InterPro" id="IPR030394">
    <property type="entry name" value="G_HFLX_dom"/>
</dbReference>
<feature type="compositionally biased region" description="Gly residues" evidence="5">
    <location>
        <begin position="283"/>
        <end position="295"/>
    </location>
</feature>
<dbReference type="PANTHER" id="PTHR10229:SF8">
    <property type="entry name" value="GTPASE HFLX"/>
    <property type="match status" value="1"/>
</dbReference>
<dbReference type="Gene3D" id="3.40.50.300">
    <property type="entry name" value="P-loop containing nucleotide triphosphate hydrolases"/>
    <property type="match status" value="1"/>
</dbReference>
<feature type="compositionally biased region" description="Polar residues" evidence="5">
    <location>
        <begin position="790"/>
        <end position="799"/>
    </location>
</feature>
<keyword evidence="1" id="KW-0479">Metal-binding</keyword>
<dbReference type="SUPFAM" id="SSF52540">
    <property type="entry name" value="P-loop containing nucleoside triphosphate hydrolases"/>
    <property type="match status" value="1"/>
</dbReference>
<dbReference type="EMBL" id="BRXU01000034">
    <property type="protein sequence ID" value="GLC60392.1"/>
    <property type="molecule type" value="Genomic_DNA"/>
</dbReference>
<keyword evidence="6" id="KW-0732">Signal</keyword>
<dbReference type="CDD" id="cd01878">
    <property type="entry name" value="HflX"/>
    <property type="match status" value="1"/>
</dbReference>
<dbReference type="GO" id="GO:0046872">
    <property type="term" value="F:metal ion binding"/>
    <property type="evidence" value="ECO:0007669"/>
    <property type="project" value="UniProtKB-KW"/>
</dbReference>
<dbReference type="InterPro" id="IPR016496">
    <property type="entry name" value="GTPase_HflX"/>
</dbReference>
<dbReference type="PROSITE" id="PS51705">
    <property type="entry name" value="G_HFLX"/>
    <property type="match status" value="1"/>
</dbReference>